<feature type="domain" description="HTH cro/C1-type" evidence="1">
    <location>
        <begin position="20"/>
        <end position="75"/>
    </location>
</feature>
<reference evidence="2 3" key="1">
    <citation type="submission" date="2020-12" db="EMBL/GenBank/DDBJ databases">
        <title>Novel Thalassolituus-related marine hydrocarbonoclastic bacteria mediated algae-derived hydrocarbons mineralization in twilight zone of the northern South China Sea.</title>
        <authorList>
            <person name="Dong C."/>
        </authorList>
    </citation>
    <scope>NUCLEOTIDE SEQUENCE [LARGE SCALE GENOMIC DNA]</scope>
    <source>
        <strain evidence="2 3">IMCC1826</strain>
    </source>
</reference>
<evidence type="ECO:0000313" key="3">
    <source>
        <dbReference type="Proteomes" id="UP000714380"/>
    </source>
</evidence>
<dbReference type="Proteomes" id="UP000714380">
    <property type="component" value="Unassembled WGS sequence"/>
</dbReference>
<dbReference type="InterPro" id="IPR001387">
    <property type="entry name" value="Cro/C1-type_HTH"/>
</dbReference>
<evidence type="ECO:0000259" key="1">
    <source>
        <dbReference type="PROSITE" id="PS50943"/>
    </source>
</evidence>
<keyword evidence="3" id="KW-1185">Reference proteome</keyword>
<dbReference type="SUPFAM" id="SSF47413">
    <property type="entry name" value="lambda repressor-like DNA-binding domains"/>
    <property type="match status" value="1"/>
</dbReference>
<dbReference type="Gene3D" id="1.10.260.40">
    <property type="entry name" value="lambda repressor-like DNA-binding domains"/>
    <property type="match status" value="1"/>
</dbReference>
<evidence type="ECO:0000313" key="2">
    <source>
        <dbReference type="EMBL" id="MCA6064699.1"/>
    </source>
</evidence>
<dbReference type="Pfam" id="PF01381">
    <property type="entry name" value="HTH_3"/>
    <property type="match status" value="1"/>
</dbReference>
<name>A0ABS7ZSF5_9GAMM</name>
<proteinExistence type="predicted"/>
<dbReference type="SMART" id="SM00530">
    <property type="entry name" value="HTH_XRE"/>
    <property type="match status" value="1"/>
</dbReference>
<dbReference type="PROSITE" id="PS50943">
    <property type="entry name" value="HTH_CROC1"/>
    <property type="match status" value="1"/>
</dbReference>
<organism evidence="2 3">
    <name type="scientific">Thalassolituus marinus</name>
    <dbReference type="NCBI Taxonomy" id="671053"/>
    <lineage>
        <taxon>Bacteria</taxon>
        <taxon>Pseudomonadati</taxon>
        <taxon>Pseudomonadota</taxon>
        <taxon>Gammaproteobacteria</taxon>
        <taxon>Oceanospirillales</taxon>
        <taxon>Oceanospirillaceae</taxon>
        <taxon>Thalassolituus</taxon>
    </lineage>
</organism>
<dbReference type="CDD" id="cd00093">
    <property type="entry name" value="HTH_XRE"/>
    <property type="match status" value="1"/>
</dbReference>
<protein>
    <submittedName>
        <fullName evidence="2">Helix-turn-helix transcriptional regulator</fullName>
    </submittedName>
</protein>
<dbReference type="InterPro" id="IPR010982">
    <property type="entry name" value="Lambda_DNA-bd_dom_sf"/>
</dbReference>
<comment type="caution">
    <text evidence="2">The sequence shown here is derived from an EMBL/GenBank/DDBJ whole genome shotgun (WGS) entry which is preliminary data.</text>
</comment>
<dbReference type="EMBL" id="JAEDAH010000090">
    <property type="protein sequence ID" value="MCA6064699.1"/>
    <property type="molecule type" value="Genomic_DNA"/>
</dbReference>
<sequence>MGTMFKSLNSPEHDRLRAWLKSCRERQNMTMRELAEKLDTPHSFVGKTEQGERRLDVVEYVRYCKALGVDPAEGLSEIGSGSRANK</sequence>
<accession>A0ABS7ZSF5</accession>
<gene>
    <name evidence="2" type="ORF">I9W95_13880</name>
</gene>